<dbReference type="PANTHER" id="PTHR13393:SF0">
    <property type="entry name" value="RNA N6-ADENOSINE-METHYLTRANSFERASE METTL16"/>
    <property type="match status" value="1"/>
</dbReference>
<evidence type="ECO:0000256" key="4">
    <source>
        <dbReference type="ARBA" id="ARBA00022691"/>
    </source>
</evidence>
<keyword evidence="4 6" id="KW-0949">S-adenosyl-L-methionine</keyword>
<evidence type="ECO:0000313" key="7">
    <source>
        <dbReference type="EMBL" id="EPS95464.1"/>
    </source>
</evidence>
<dbReference type="FunCoup" id="S8FA18">
    <property type="interactions" value="241"/>
</dbReference>
<evidence type="ECO:0000256" key="2">
    <source>
        <dbReference type="ARBA" id="ARBA00022603"/>
    </source>
</evidence>
<comment type="similarity">
    <text evidence="1 5">Belongs to the methyltransferase superfamily. METTL16/RlmF family.</text>
</comment>
<feature type="binding site" evidence="6">
    <location>
        <position position="75"/>
    </location>
    <ligand>
        <name>S-adenosyl-L-methionine</name>
        <dbReference type="ChEBI" id="CHEBI:59789"/>
    </ligand>
</feature>
<proteinExistence type="inferred from homology"/>
<dbReference type="GO" id="GO:0070475">
    <property type="term" value="P:rRNA base methylation"/>
    <property type="evidence" value="ECO:0007669"/>
    <property type="project" value="TreeGrafter"/>
</dbReference>
<dbReference type="HOGENOM" id="CLU_027534_0_1_1"/>
<organism evidence="7 8">
    <name type="scientific">Fomitopsis schrenkii</name>
    <name type="common">Brown rot fungus</name>
    <dbReference type="NCBI Taxonomy" id="2126942"/>
    <lineage>
        <taxon>Eukaryota</taxon>
        <taxon>Fungi</taxon>
        <taxon>Dikarya</taxon>
        <taxon>Basidiomycota</taxon>
        <taxon>Agaricomycotina</taxon>
        <taxon>Agaricomycetes</taxon>
        <taxon>Polyporales</taxon>
        <taxon>Fomitopsis</taxon>
    </lineage>
</organism>
<dbReference type="OrthoDB" id="514248at2759"/>
<keyword evidence="2 5" id="KW-0489">Methyltransferase</keyword>
<dbReference type="PIRSF" id="PIRSF037350">
    <property type="entry name" value="Mtase_ZK1128_prd"/>
    <property type="match status" value="1"/>
</dbReference>
<dbReference type="InterPro" id="IPR010286">
    <property type="entry name" value="METTL16/RlmF"/>
</dbReference>
<dbReference type="eggNOG" id="KOG2912">
    <property type="taxonomic scope" value="Eukaryota"/>
</dbReference>
<feature type="binding site" evidence="6">
    <location>
        <position position="107"/>
    </location>
    <ligand>
        <name>S-adenosyl-L-methionine</name>
        <dbReference type="ChEBI" id="CHEBI:59789"/>
    </ligand>
</feature>
<evidence type="ECO:0000313" key="8">
    <source>
        <dbReference type="Proteomes" id="UP000015241"/>
    </source>
</evidence>
<keyword evidence="8" id="KW-1185">Reference proteome</keyword>
<evidence type="ECO:0008006" key="9">
    <source>
        <dbReference type="Google" id="ProtNLM"/>
    </source>
</evidence>
<accession>S8FA18</accession>
<dbReference type="Proteomes" id="UP000015241">
    <property type="component" value="Unassembled WGS sequence"/>
</dbReference>
<feature type="binding site" evidence="6">
    <location>
        <position position="184"/>
    </location>
    <ligand>
        <name>S-adenosyl-L-methionine</name>
        <dbReference type="ChEBI" id="CHEBI:59789"/>
    </ligand>
</feature>
<dbReference type="InterPro" id="IPR029063">
    <property type="entry name" value="SAM-dependent_MTases_sf"/>
</dbReference>
<dbReference type="GO" id="GO:0008168">
    <property type="term" value="F:methyltransferase activity"/>
    <property type="evidence" value="ECO:0007669"/>
    <property type="project" value="UniProtKB-KW"/>
</dbReference>
<dbReference type="CDD" id="cd02440">
    <property type="entry name" value="AdoMet_MTases"/>
    <property type="match status" value="1"/>
</dbReference>
<dbReference type="Gene3D" id="3.40.50.150">
    <property type="entry name" value="Vaccinia Virus protein VP39"/>
    <property type="match status" value="1"/>
</dbReference>
<dbReference type="SUPFAM" id="SSF53335">
    <property type="entry name" value="S-adenosyl-L-methionine-dependent methyltransferases"/>
    <property type="match status" value="1"/>
</dbReference>
<gene>
    <name evidence="7" type="ORF">FOMPIDRAFT_1132490</name>
</gene>
<evidence type="ECO:0000256" key="5">
    <source>
        <dbReference type="PIRNR" id="PIRNR037350"/>
    </source>
</evidence>
<protein>
    <recommendedName>
        <fullName evidence="9">U6 small nuclear RNA (adenine-(43)-N(6))-methyltransferase</fullName>
    </recommendedName>
</protein>
<reference evidence="7 8" key="1">
    <citation type="journal article" date="2012" name="Science">
        <title>The Paleozoic origin of enzymatic lignin decomposition reconstructed from 31 fungal genomes.</title>
        <authorList>
            <person name="Floudas D."/>
            <person name="Binder M."/>
            <person name="Riley R."/>
            <person name="Barry K."/>
            <person name="Blanchette R.A."/>
            <person name="Henrissat B."/>
            <person name="Martinez A.T."/>
            <person name="Otillar R."/>
            <person name="Spatafora J.W."/>
            <person name="Yadav J.S."/>
            <person name="Aerts A."/>
            <person name="Benoit I."/>
            <person name="Boyd A."/>
            <person name="Carlson A."/>
            <person name="Copeland A."/>
            <person name="Coutinho P.M."/>
            <person name="de Vries R.P."/>
            <person name="Ferreira P."/>
            <person name="Findley K."/>
            <person name="Foster B."/>
            <person name="Gaskell J."/>
            <person name="Glotzer D."/>
            <person name="Gorecki P."/>
            <person name="Heitman J."/>
            <person name="Hesse C."/>
            <person name="Hori C."/>
            <person name="Igarashi K."/>
            <person name="Jurgens J.A."/>
            <person name="Kallen N."/>
            <person name="Kersten P."/>
            <person name="Kohler A."/>
            <person name="Kuees U."/>
            <person name="Kumar T.K.A."/>
            <person name="Kuo A."/>
            <person name="LaButti K."/>
            <person name="Larrondo L.F."/>
            <person name="Lindquist E."/>
            <person name="Ling A."/>
            <person name="Lombard V."/>
            <person name="Lucas S."/>
            <person name="Lundell T."/>
            <person name="Martin R."/>
            <person name="McLaughlin D.J."/>
            <person name="Morgenstern I."/>
            <person name="Morin E."/>
            <person name="Murat C."/>
            <person name="Nagy L.G."/>
            <person name="Nolan M."/>
            <person name="Ohm R.A."/>
            <person name="Patyshakuliyeva A."/>
            <person name="Rokas A."/>
            <person name="Ruiz-Duenas F.J."/>
            <person name="Sabat G."/>
            <person name="Salamov A."/>
            <person name="Samejima M."/>
            <person name="Schmutz J."/>
            <person name="Slot J.C."/>
            <person name="St John F."/>
            <person name="Stenlid J."/>
            <person name="Sun H."/>
            <person name="Sun S."/>
            <person name="Syed K."/>
            <person name="Tsang A."/>
            <person name="Wiebenga A."/>
            <person name="Young D."/>
            <person name="Pisabarro A."/>
            <person name="Eastwood D.C."/>
            <person name="Martin F."/>
            <person name="Cullen D."/>
            <person name="Grigoriev I.V."/>
            <person name="Hibbett D.S."/>
        </authorList>
    </citation>
    <scope>NUCLEOTIDE SEQUENCE</scope>
    <source>
        <strain evidence="8">FP-58527</strain>
    </source>
</reference>
<dbReference type="GO" id="GO:0005634">
    <property type="term" value="C:nucleus"/>
    <property type="evidence" value="ECO:0007669"/>
    <property type="project" value="TreeGrafter"/>
</dbReference>
<evidence type="ECO:0000256" key="3">
    <source>
        <dbReference type="ARBA" id="ARBA00022679"/>
    </source>
</evidence>
<dbReference type="Pfam" id="PF05971">
    <property type="entry name" value="Methyltransf_10"/>
    <property type="match status" value="1"/>
</dbReference>
<evidence type="ECO:0000256" key="1">
    <source>
        <dbReference type="ARBA" id="ARBA00005878"/>
    </source>
</evidence>
<keyword evidence="3 5" id="KW-0808">Transferase</keyword>
<evidence type="ECO:0000256" key="6">
    <source>
        <dbReference type="PIRSR" id="PIRSR037350-1"/>
    </source>
</evidence>
<dbReference type="STRING" id="743788.S8FA18"/>
<name>S8FA18_FOMSC</name>
<dbReference type="PANTHER" id="PTHR13393">
    <property type="entry name" value="SAM-DEPENDENT METHYLTRANSFERASE"/>
    <property type="match status" value="1"/>
</dbReference>
<sequence length="448" mass="49979">MHPRNPYRSAPEFRSLADAYPPLQPYLLNTRNGASIDFQDEAAQSRRLTEAILLRDFKLTIDIPEDRLCPPVPNRLNYILWLQDVLDVTCLTEHLVADRTIRGVDVGTGASAIYPLLGCRSDPRWVFVATDIDERSLEYAQRNVRRNDLYRRISVVRSDPAGPILSHVLSEHSSISVFDFTMCNPPFYSSKEDVQRSAETKEYQPNAVCTGADVEMITSGGEVAFVRKMVRESLELRSRCRWFTSMLGRLSSLAEIIALLREHQIDNYAVTEFVQGQTRRWAIAWSFGDVHLPDAIARISNPSVHSLMPAHNTVQQVYPEGTSLEGLLAAVASALATIDGVSFRPLKPRPPHSSPLAPCLDALVSATGDTWSRAARRRRMREETMEVDREAAPTLVCRVICATHMGGGSEGAGLQCHWVRGRDRGLFGSFASHLSRKVYAALSTSSQE</sequence>
<feature type="binding site" evidence="6">
    <location>
        <position position="131"/>
    </location>
    <ligand>
        <name>S-adenosyl-L-methionine</name>
        <dbReference type="ChEBI" id="CHEBI:59789"/>
    </ligand>
</feature>
<dbReference type="InParanoid" id="S8FA18"/>
<dbReference type="EMBL" id="KE504207">
    <property type="protein sequence ID" value="EPS95464.1"/>
    <property type="molecule type" value="Genomic_DNA"/>
</dbReference>
<dbReference type="AlphaFoldDB" id="S8FA18"/>
<dbReference type="InterPro" id="IPR017182">
    <property type="entry name" value="METTL16/PsiM"/>
</dbReference>